<organism evidence="2 3">
    <name type="scientific">Parafannyhessea umbonata</name>
    <dbReference type="NCBI Taxonomy" id="604330"/>
    <lineage>
        <taxon>Bacteria</taxon>
        <taxon>Bacillati</taxon>
        <taxon>Actinomycetota</taxon>
        <taxon>Coriobacteriia</taxon>
        <taxon>Coriobacteriales</taxon>
        <taxon>Atopobiaceae</taxon>
        <taxon>Parafannyhessea</taxon>
    </lineage>
</organism>
<evidence type="ECO:0000313" key="2">
    <source>
        <dbReference type="EMBL" id="MST61211.1"/>
    </source>
</evidence>
<evidence type="ECO:0000313" key="3">
    <source>
        <dbReference type="Proteomes" id="UP000434342"/>
    </source>
</evidence>
<feature type="region of interest" description="Disordered" evidence="1">
    <location>
        <begin position="137"/>
        <end position="184"/>
    </location>
</feature>
<feature type="compositionally biased region" description="Basic and acidic residues" evidence="1">
    <location>
        <begin position="148"/>
        <end position="167"/>
    </location>
</feature>
<dbReference type="Proteomes" id="UP000434342">
    <property type="component" value="Unassembled WGS sequence"/>
</dbReference>
<gene>
    <name evidence="2" type="ORF">FYJ69_10010</name>
</gene>
<name>A0A6N7WZ01_9ACTN</name>
<dbReference type="AlphaFoldDB" id="A0A6N7WZ01"/>
<dbReference type="EMBL" id="VUND01000003">
    <property type="protein sequence ID" value="MST61211.1"/>
    <property type="molecule type" value="Genomic_DNA"/>
</dbReference>
<dbReference type="RefSeq" id="WP_154542311.1">
    <property type="nucleotide sequence ID" value="NZ_JAQXWW010000011.1"/>
</dbReference>
<feature type="region of interest" description="Disordered" evidence="1">
    <location>
        <begin position="40"/>
        <end position="82"/>
    </location>
</feature>
<evidence type="ECO:0000256" key="1">
    <source>
        <dbReference type="SAM" id="MobiDB-lite"/>
    </source>
</evidence>
<protein>
    <submittedName>
        <fullName evidence="2">Uncharacterized protein</fullName>
    </submittedName>
</protein>
<feature type="compositionally biased region" description="Acidic residues" evidence="1">
    <location>
        <begin position="137"/>
        <end position="147"/>
    </location>
</feature>
<sequence>MAASAQHDLVREVLGHDERLFSAFLRHQLRQEVARNLFREDGAPDGATSRTCTGGGNPDDSKDESPCDPTDPFLPPSDPGFALDALRLESSLHNPLEGVLRTMYEEGFDDGGQATLDMVRELYGALGEKGDLSALEEALEGPEELSDAIERVRREEQQDDLRNQPHEDEQDGVTPADASPEQSA</sequence>
<comment type="caution">
    <text evidence="2">The sequence shown here is derived from an EMBL/GenBank/DDBJ whole genome shotgun (WGS) entry which is preliminary data.</text>
</comment>
<proteinExistence type="predicted"/>
<accession>A0A6N7WZ01</accession>
<reference evidence="2 3" key="1">
    <citation type="submission" date="2019-08" db="EMBL/GenBank/DDBJ databases">
        <title>In-depth cultivation of the pig gut microbiome towards novel bacterial diversity and tailored functional studies.</title>
        <authorList>
            <person name="Wylensek D."/>
            <person name="Hitch T.C.A."/>
            <person name="Clavel T."/>
        </authorList>
    </citation>
    <scope>NUCLEOTIDE SEQUENCE [LARGE SCALE GENOMIC DNA]</scope>
    <source>
        <strain evidence="2 3">WB01_CNA04</strain>
    </source>
</reference>